<dbReference type="OrthoDB" id="8912551at2"/>
<evidence type="ECO:0000256" key="5">
    <source>
        <dbReference type="PIRSR" id="PIRSR605493-1"/>
    </source>
</evidence>
<accession>A0A1M7SRU8</accession>
<comment type="cofactor">
    <cofactor evidence="5">
        <name>Mg(2+)</name>
        <dbReference type="ChEBI" id="CHEBI:18420"/>
    </cofactor>
</comment>
<dbReference type="PANTHER" id="PTHR33254:SF4">
    <property type="entry name" value="4-HYDROXY-4-METHYL-2-OXOGLUTARATE ALDOLASE 3-RELATED"/>
    <property type="match status" value="1"/>
</dbReference>
<feature type="binding site" evidence="5">
    <location>
        <position position="142"/>
    </location>
    <ligand>
        <name>substrate</name>
    </ligand>
</feature>
<reference evidence="7" key="1">
    <citation type="submission" date="2016-11" db="EMBL/GenBank/DDBJ databases">
        <authorList>
            <person name="Varghese N."/>
            <person name="Submissions S."/>
        </authorList>
    </citation>
    <scope>NUCLEOTIDE SEQUENCE [LARGE SCALE GENOMIC DNA]</scope>
    <source>
        <strain evidence="7">GAS401</strain>
    </source>
</reference>
<sequence>MLEIAVTNSAPAPLPADLLQALGRYDTPTICNAMEVVAPERRLIGYTTKPLVCPFPDLPPMVGYARTVTIRSVLKSQLPADEQSKRRIEYYEYMGTGWGPRITVIQDVDGPDVGYGAFWGEVQSNVHKALGCLGVITDGSIRDIPQWAPGFQALAGSVGPSHAWVHAEHFGGEIRVAGMTVRSDDLIHADQHGAIIIPADIAPKIPDAAELCGRRETPILDIARSKDFSLEKLKEALKRSAEIH</sequence>
<dbReference type="Pfam" id="PF03737">
    <property type="entry name" value="RraA-like"/>
    <property type="match status" value="1"/>
</dbReference>
<keyword evidence="7" id="KW-1185">Reference proteome</keyword>
<dbReference type="InterPro" id="IPR036704">
    <property type="entry name" value="RraA/RraA-like_sf"/>
</dbReference>
<gene>
    <name evidence="6" type="ORF">SAMN05444170_0081</name>
</gene>
<dbReference type="SUPFAM" id="SSF89562">
    <property type="entry name" value="RraA-like"/>
    <property type="match status" value="1"/>
</dbReference>
<evidence type="ECO:0000313" key="7">
    <source>
        <dbReference type="Proteomes" id="UP000184096"/>
    </source>
</evidence>
<evidence type="ECO:0000256" key="3">
    <source>
        <dbReference type="ARBA" id="ARBA00029596"/>
    </source>
</evidence>
<protein>
    <recommendedName>
        <fullName evidence="2">Putative 4-hydroxy-4-methyl-2-oxoglutarate aldolase</fullName>
    </recommendedName>
    <alternativeName>
        <fullName evidence="3">Regulator of ribonuclease activity homolog</fullName>
    </alternativeName>
    <alternativeName>
        <fullName evidence="4">RraA-like protein</fullName>
    </alternativeName>
</protein>
<comment type="cofactor">
    <cofactor evidence="1">
        <name>a divalent metal cation</name>
        <dbReference type="ChEBI" id="CHEBI:60240"/>
    </cofactor>
</comment>
<evidence type="ECO:0000256" key="1">
    <source>
        <dbReference type="ARBA" id="ARBA00001968"/>
    </source>
</evidence>
<evidence type="ECO:0000256" key="2">
    <source>
        <dbReference type="ARBA" id="ARBA00016549"/>
    </source>
</evidence>
<organism evidence="6 7">
    <name type="scientific">Bradyrhizobium erythrophlei</name>
    <dbReference type="NCBI Taxonomy" id="1437360"/>
    <lineage>
        <taxon>Bacteria</taxon>
        <taxon>Pseudomonadati</taxon>
        <taxon>Pseudomonadota</taxon>
        <taxon>Alphaproteobacteria</taxon>
        <taxon>Hyphomicrobiales</taxon>
        <taxon>Nitrobacteraceae</taxon>
        <taxon>Bradyrhizobium</taxon>
    </lineage>
</organism>
<dbReference type="AlphaFoldDB" id="A0A1M7SRU8"/>
<dbReference type="PANTHER" id="PTHR33254">
    <property type="entry name" value="4-HYDROXY-4-METHYL-2-OXOGLUTARATE ALDOLASE 3-RELATED"/>
    <property type="match status" value="1"/>
</dbReference>
<evidence type="ECO:0000313" key="6">
    <source>
        <dbReference type="EMBL" id="SHN61124.1"/>
    </source>
</evidence>
<feature type="binding site" evidence="5">
    <location>
        <position position="143"/>
    </location>
    <ligand>
        <name>Mg(2+)</name>
        <dbReference type="ChEBI" id="CHEBI:18420"/>
    </ligand>
</feature>
<proteinExistence type="predicted"/>
<name>A0A1M7SRU8_9BRAD</name>
<keyword evidence="5" id="KW-0479">Metal-binding</keyword>
<dbReference type="Gene3D" id="3.50.30.40">
    <property type="entry name" value="Ribonuclease E inhibitor RraA/RraA-like"/>
    <property type="match status" value="1"/>
</dbReference>
<keyword evidence="5" id="KW-0460">Magnesium</keyword>
<dbReference type="Proteomes" id="UP000184096">
    <property type="component" value="Chromosome I"/>
</dbReference>
<dbReference type="InterPro" id="IPR005493">
    <property type="entry name" value="RraA/RraA-like"/>
</dbReference>
<dbReference type="EMBL" id="LT670849">
    <property type="protein sequence ID" value="SHN61124.1"/>
    <property type="molecule type" value="Genomic_DNA"/>
</dbReference>
<evidence type="ECO:0000256" key="4">
    <source>
        <dbReference type="ARBA" id="ARBA00030169"/>
    </source>
</evidence>
<dbReference type="CDD" id="cd16841">
    <property type="entry name" value="RraA_family"/>
    <property type="match status" value="1"/>
</dbReference>